<sequence>MKTRDKIIQASIALFNEQGERNVTTNHIAAHLAISPGNLYYHFRNKEDIILSIYEEYARSLLLETLPTVSAEVKPLDSLILYMDSVFQTTMKFRFFYSNLPVLLDKNPCLREKYVEVQQSISERVSQLLLSLRAADIINFSDEELVDIVSILRLINTFWVSFHQTQTIVNEVNDSVFYQGVLKILVILRPYTQSHALDDLMTARDIYQKRYQEATIAVEEVVTA</sequence>
<dbReference type="InterPro" id="IPR050624">
    <property type="entry name" value="HTH-type_Tx_Regulator"/>
</dbReference>
<evidence type="ECO:0000259" key="3">
    <source>
        <dbReference type="PROSITE" id="PS50977"/>
    </source>
</evidence>
<protein>
    <submittedName>
        <fullName evidence="4">TetR/AcrR family transcriptional regulator</fullName>
    </submittedName>
</protein>
<evidence type="ECO:0000313" key="5">
    <source>
        <dbReference type="Proteomes" id="UP001500021"/>
    </source>
</evidence>
<dbReference type="Pfam" id="PF13972">
    <property type="entry name" value="TetR"/>
    <property type="match status" value="1"/>
</dbReference>
<dbReference type="PROSITE" id="PS50977">
    <property type="entry name" value="HTH_TETR_2"/>
    <property type="match status" value="1"/>
</dbReference>
<organism evidence="4 5">
    <name type="scientific">Colwellia asteriadis</name>
    <dbReference type="NCBI Taxonomy" id="517723"/>
    <lineage>
        <taxon>Bacteria</taxon>
        <taxon>Pseudomonadati</taxon>
        <taxon>Pseudomonadota</taxon>
        <taxon>Gammaproteobacteria</taxon>
        <taxon>Alteromonadales</taxon>
        <taxon>Colwelliaceae</taxon>
        <taxon>Colwellia</taxon>
    </lineage>
</organism>
<feature type="DNA-binding region" description="H-T-H motif" evidence="2">
    <location>
        <begin position="24"/>
        <end position="43"/>
    </location>
</feature>
<name>A0ABN1L7E7_9GAMM</name>
<evidence type="ECO:0000256" key="1">
    <source>
        <dbReference type="ARBA" id="ARBA00023125"/>
    </source>
</evidence>
<proteinExistence type="predicted"/>
<keyword evidence="1 2" id="KW-0238">DNA-binding</keyword>
<dbReference type="Proteomes" id="UP001500021">
    <property type="component" value="Unassembled WGS sequence"/>
</dbReference>
<keyword evidence="5" id="KW-1185">Reference proteome</keyword>
<evidence type="ECO:0000313" key="4">
    <source>
        <dbReference type="EMBL" id="GAA0817840.1"/>
    </source>
</evidence>
<gene>
    <name evidence="4" type="ORF">GCM10009111_19690</name>
</gene>
<dbReference type="InterPro" id="IPR001647">
    <property type="entry name" value="HTH_TetR"/>
</dbReference>
<dbReference type="PANTHER" id="PTHR43479:SF12">
    <property type="entry name" value="TRANSCRIPTIONAL REGULATORY PROTEIN"/>
    <property type="match status" value="1"/>
</dbReference>
<dbReference type="EMBL" id="BAAAFA010000006">
    <property type="protein sequence ID" value="GAA0817840.1"/>
    <property type="molecule type" value="Genomic_DNA"/>
</dbReference>
<reference evidence="4 5" key="1">
    <citation type="journal article" date="2019" name="Int. J. Syst. Evol. Microbiol.">
        <title>The Global Catalogue of Microorganisms (GCM) 10K type strain sequencing project: providing services to taxonomists for standard genome sequencing and annotation.</title>
        <authorList>
            <consortium name="The Broad Institute Genomics Platform"/>
            <consortium name="The Broad Institute Genome Sequencing Center for Infectious Disease"/>
            <person name="Wu L."/>
            <person name="Ma J."/>
        </authorList>
    </citation>
    <scope>NUCLEOTIDE SEQUENCE [LARGE SCALE GENOMIC DNA]</scope>
    <source>
        <strain evidence="4 5">JCM 15608</strain>
    </source>
</reference>
<dbReference type="RefSeq" id="WP_215978678.1">
    <property type="nucleotide sequence ID" value="NZ_BAAAFA010000006.1"/>
</dbReference>
<dbReference type="Pfam" id="PF00440">
    <property type="entry name" value="TetR_N"/>
    <property type="match status" value="1"/>
</dbReference>
<feature type="domain" description="HTH tetR-type" evidence="3">
    <location>
        <begin position="1"/>
        <end position="61"/>
    </location>
</feature>
<dbReference type="InterPro" id="IPR025722">
    <property type="entry name" value="TetR"/>
</dbReference>
<evidence type="ECO:0000256" key="2">
    <source>
        <dbReference type="PROSITE-ProRule" id="PRU00335"/>
    </source>
</evidence>
<dbReference type="PANTHER" id="PTHR43479">
    <property type="entry name" value="ACREF/ENVCD OPERON REPRESSOR-RELATED"/>
    <property type="match status" value="1"/>
</dbReference>
<accession>A0ABN1L7E7</accession>
<comment type="caution">
    <text evidence="4">The sequence shown here is derived from an EMBL/GenBank/DDBJ whole genome shotgun (WGS) entry which is preliminary data.</text>
</comment>